<dbReference type="Proteomes" id="UP001264980">
    <property type="component" value="Unassembled WGS sequence"/>
</dbReference>
<keyword evidence="1" id="KW-1133">Transmembrane helix</keyword>
<dbReference type="RefSeq" id="WP_309981882.1">
    <property type="nucleotide sequence ID" value="NZ_JAVDTI010000002.1"/>
</dbReference>
<name>A0ABU1QTV5_9BACT</name>
<keyword evidence="1" id="KW-0472">Membrane</keyword>
<organism evidence="2 3">
    <name type="scientific">Dyadobacter fermentans</name>
    <dbReference type="NCBI Taxonomy" id="94254"/>
    <lineage>
        <taxon>Bacteria</taxon>
        <taxon>Pseudomonadati</taxon>
        <taxon>Bacteroidota</taxon>
        <taxon>Cytophagia</taxon>
        <taxon>Cytophagales</taxon>
        <taxon>Spirosomataceae</taxon>
        <taxon>Dyadobacter</taxon>
    </lineage>
</organism>
<feature type="transmembrane region" description="Helical" evidence="1">
    <location>
        <begin position="48"/>
        <end position="67"/>
    </location>
</feature>
<feature type="transmembrane region" description="Helical" evidence="1">
    <location>
        <begin position="15"/>
        <end position="36"/>
    </location>
</feature>
<accession>A0ABU1QTV5</accession>
<proteinExistence type="predicted"/>
<evidence type="ECO:0008006" key="4">
    <source>
        <dbReference type="Google" id="ProtNLM"/>
    </source>
</evidence>
<keyword evidence="1" id="KW-0812">Transmembrane</keyword>
<reference evidence="2 3" key="1">
    <citation type="submission" date="2023-07" db="EMBL/GenBank/DDBJ databases">
        <title>Sorghum-associated microbial communities from plants grown in Nebraska, USA.</title>
        <authorList>
            <person name="Schachtman D."/>
        </authorList>
    </citation>
    <scope>NUCLEOTIDE SEQUENCE [LARGE SCALE GENOMIC DNA]</scope>
    <source>
        <strain evidence="2 3">BE57</strain>
    </source>
</reference>
<dbReference type="EMBL" id="JAVDTI010000002">
    <property type="protein sequence ID" value="MDR6804598.1"/>
    <property type="molecule type" value="Genomic_DNA"/>
</dbReference>
<sequence length="165" mass="18933">MDFFQNTINWIKGELFEASLILSFGLVTVLAAFLFWKFGTTPNAKALFFPLLICGLVYTTIGSGMRISNPKRMTKYQHEYKVNRAAFIQAEKKRVEDFQYGYTISKIVASLFFPMTVLIFWLTKNPTWQGIGIGLAYFALSGLVIDYFSQERADIYYKAIRQALS</sequence>
<evidence type="ECO:0000313" key="2">
    <source>
        <dbReference type="EMBL" id="MDR6804598.1"/>
    </source>
</evidence>
<feature type="transmembrane region" description="Helical" evidence="1">
    <location>
        <begin position="128"/>
        <end position="148"/>
    </location>
</feature>
<feature type="transmembrane region" description="Helical" evidence="1">
    <location>
        <begin position="100"/>
        <end position="122"/>
    </location>
</feature>
<keyword evidence="3" id="KW-1185">Reference proteome</keyword>
<comment type="caution">
    <text evidence="2">The sequence shown here is derived from an EMBL/GenBank/DDBJ whole genome shotgun (WGS) entry which is preliminary data.</text>
</comment>
<evidence type="ECO:0000313" key="3">
    <source>
        <dbReference type="Proteomes" id="UP001264980"/>
    </source>
</evidence>
<protein>
    <recommendedName>
        <fullName evidence="4">DUF3169 family protein</fullName>
    </recommendedName>
</protein>
<gene>
    <name evidence="2" type="ORF">J2W84_001644</name>
</gene>
<evidence type="ECO:0000256" key="1">
    <source>
        <dbReference type="SAM" id="Phobius"/>
    </source>
</evidence>